<feature type="compositionally biased region" description="Basic and acidic residues" evidence="1">
    <location>
        <begin position="106"/>
        <end position="115"/>
    </location>
</feature>
<gene>
    <name evidence="2" type="ORF">SAMN05421844_101556</name>
</gene>
<sequence length="115" mass="12740">MLAIQGLKCIYDTTGKGWSIELVLRADGEEAVRRFDVDGAEDAELLIEAFGDSSASAFDPETGEIVFGYEYLDLDEEGEEEDEDEDEGEEEEEADESEEDDEDSDETGKDDKPKG</sequence>
<reference evidence="2 3" key="1">
    <citation type="submission" date="2016-10" db="EMBL/GenBank/DDBJ databases">
        <authorList>
            <person name="Varghese N."/>
            <person name="Submissions S."/>
        </authorList>
    </citation>
    <scope>NUCLEOTIDE SEQUENCE [LARGE SCALE GENOMIC DNA]</scope>
    <source>
        <strain evidence="2 3">DSM 26672</strain>
    </source>
</reference>
<keyword evidence="3" id="KW-1185">Reference proteome</keyword>
<accession>A0ABY0NGC9</accession>
<evidence type="ECO:0000256" key="1">
    <source>
        <dbReference type="SAM" id="MobiDB-lite"/>
    </source>
</evidence>
<dbReference type="Proteomes" id="UP000199468">
    <property type="component" value="Unassembled WGS sequence"/>
</dbReference>
<name>A0ABY0NGC9_9HYPH</name>
<comment type="caution">
    <text evidence="2">The sequence shown here is derived from an EMBL/GenBank/DDBJ whole genome shotgun (WGS) entry which is preliminary data.</text>
</comment>
<dbReference type="EMBL" id="FNBZ01000001">
    <property type="protein sequence ID" value="SDF41265.1"/>
    <property type="molecule type" value="Genomic_DNA"/>
</dbReference>
<evidence type="ECO:0000313" key="3">
    <source>
        <dbReference type="Proteomes" id="UP000199468"/>
    </source>
</evidence>
<organism evidence="2 3">
    <name type="scientific">Bosea robiniae</name>
    <dbReference type="NCBI Taxonomy" id="1036780"/>
    <lineage>
        <taxon>Bacteria</taxon>
        <taxon>Pseudomonadati</taxon>
        <taxon>Pseudomonadota</taxon>
        <taxon>Alphaproteobacteria</taxon>
        <taxon>Hyphomicrobiales</taxon>
        <taxon>Boseaceae</taxon>
        <taxon>Bosea</taxon>
    </lineage>
</organism>
<feature type="compositionally biased region" description="Acidic residues" evidence="1">
    <location>
        <begin position="72"/>
        <end position="105"/>
    </location>
</feature>
<evidence type="ECO:0000313" key="2">
    <source>
        <dbReference type="EMBL" id="SDF41265.1"/>
    </source>
</evidence>
<proteinExistence type="predicted"/>
<evidence type="ECO:0008006" key="4">
    <source>
        <dbReference type="Google" id="ProtNLM"/>
    </source>
</evidence>
<feature type="region of interest" description="Disordered" evidence="1">
    <location>
        <begin position="72"/>
        <end position="115"/>
    </location>
</feature>
<protein>
    <recommendedName>
        <fullName evidence="4">DUF1292 domain-containing protein</fullName>
    </recommendedName>
</protein>
<dbReference type="RefSeq" id="WP_170843288.1">
    <property type="nucleotide sequence ID" value="NZ_FNBZ01000001.1"/>
</dbReference>